<dbReference type="InterPro" id="IPR038696">
    <property type="entry name" value="IalB_sf"/>
</dbReference>
<accession>A0A9X3ILN1</accession>
<evidence type="ECO:0000256" key="1">
    <source>
        <dbReference type="SAM" id="MobiDB-lite"/>
    </source>
</evidence>
<proteinExistence type="predicted"/>
<feature type="region of interest" description="Disordered" evidence="1">
    <location>
        <begin position="1"/>
        <end position="25"/>
    </location>
</feature>
<dbReference type="Proteomes" id="UP001144805">
    <property type="component" value="Unassembled WGS sequence"/>
</dbReference>
<evidence type="ECO:0000313" key="2">
    <source>
        <dbReference type="EMBL" id="MCX5570844.1"/>
    </source>
</evidence>
<protein>
    <submittedName>
        <fullName evidence="2">Invasion associated locus B family protein</fullName>
    </submittedName>
</protein>
<feature type="compositionally biased region" description="Basic and acidic residues" evidence="1">
    <location>
        <begin position="14"/>
        <end position="24"/>
    </location>
</feature>
<dbReference type="Pfam" id="PF06776">
    <property type="entry name" value="IalB"/>
    <property type="match status" value="1"/>
</dbReference>
<dbReference type="AlphaFoldDB" id="A0A9X3ILN1"/>
<keyword evidence="3" id="KW-1185">Reference proteome</keyword>
<comment type="caution">
    <text evidence="2">The sequence shown here is derived from an EMBL/GenBank/DDBJ whole genome shotgun (WGS) entry which is preliminary data.</text>
</comment>
<dbReference type="InterPro" id="IPR010642">
    <property type="entry name" value="Invasion_prot_B"/>
</dbReference>
<sequence length="149" mass="15715">MPGAASAQGVSKGMHGDWETRCDKPPGAQGEVCSMMQFVTAEDRDNVGLSVIVLKTADKKSKVMRVLAPLGVLLPSGLGLKIDQNEMGRAGFVRCLPDGCLAEVILDDDLIGKLRNGKTATFVIFQTPEEGIGIPISLNGFGQGFDALP</sequence>
<gene>
    <name evidence="2" type="ORF">OSH07_16680</name>
</gene>
<dbReference type="Gene3D" id="2.60.40.1880">
    <property type="entry name" value="Invasion associated locus B (IalB) protein"/>
    <property type="match status" value="1"/>
</dbReference>
<evidence type="ECO:0000313" key="3">
    <source>
        <dbReference type="Proteomes" id="UP001144805"/>
    </source>
</evidence>
<name>A0A9X3ILN1_9HYPH</name>
<organism evidence="2 3">
    <name type="scientific">Kaistia nematophila</name>
    <dbReference type="NCBI Taxonomy" id="2994654"/>
    <lineage>
        <taxon>Bacteria</taxon>
        <taxon>Pseudomonadati</taxon>
        <taxon>Pseudomonadota</taxon>
        <taxon>Alphaproteobacteria</taxon>
        <taxon>Hyphomicrobiales</taxon>
        <taxon>Kaistiaceae</taxon>
        <taxon>Kaistia</taxon>
    </lineage>
</organism>
<reference evidence="2" key="1">
    <citation type="submission" date="2022-11" db="EMBL/GenBank/DDBJ databases">
        <title>Biodiversity and phylogenetic relationships of bacteria.</title>
        <authorList>
            <person name="Machado R.A.R."/>
            <person name="Bhat A."/>
            <person name="Loulou A."/>
            <person name="Kallel S."/>
        </authorList>
    </citation>
    <scope>NUCLEOTIDE SEQUENCE</scope>
    <source>
        <strain evidence="2">K-TC2</strain>
    </source>
</reference>
<dbReference type="EMBL" id="JAPKNK010000007">
    <property type="protein sequence ID" value="MCX5570844.1"/>
    <property type="molecule type" value="Genomic_DNA"/>
</dbReference>